<comment type="caution">
    <text evidence="2">The sequence shown here is derived from an EMBL/GenBank/DDBJ whole genome shotgun (WGS) entry which is preliminary data.</text>
</comment>
<proteinExistence type="predicted"/>
<dbReference type="EMBL" id="MU856129">
    <property type="protein sequence ID" value="KAK3897563.1"/>
    <property type="molecule type" value="Genomic_DNA"/>
</dbReference>
<dbReference type="AlphaFoldDB" id="A0AAN6MCQ4"/>
<reference evidence="2" key="2">
    <citation type="submission" date="2023-05" db="EMBL/GenBank/DDBJ databases">
        <authorList>
            <consortium name="Lawrence Berkeley National Laboratory"/>
            <person name="Steindorff A."/>
            <person name="Hensen N."/>
            <person name="Bonometti L."/>
            <person name="Westerberg I."/>
            <person name="Brannstrom I.O."/>
            <person name="Guillou S."/>
            <person name="Cros-Aarteil S."/>
            <person name="Calhoun S."/>
            <person name="Haridas S."/>
            <person name="Kuo A."/>
            <person name="Mondo S."/>
            <person name="Pangilinan J."/>
            <person name="Riley R."/>
            <person name="Labutti K."/>
            <person name="Andreopoulos B."/>
            <person name="Lipzen A."/>
            <person name="Chen C."/>
            <person name="Yanf M."/>
            <person name="Daum C."/>
            <person name="Ng V."/>
            <person name="Clum A."/>
            <person name="Ohm R."/>
            <person name="Martin F."/>
            <person name="Silar P."/>
            <person name="Natvig D."/>
            <person name="Lalanne C."/>
            <person name="Gautier V."/>
            <person name="Ament-Velasquez S.L."/>
            <person name="Kruys A."/>
            <person name="Hutchinson M.I."/>
            <person name="Powell A.J."/>
            <person name="Barry K."/>
            <person name="Miller A.N."/>
            <person name="Grigoriev I.V."/>
            <person name="Debuchy R."/>
            <person name="Gladieux P."/>
            <person name="Thoren M.H."/>
            <person name="Johannesson H."/>
        </authorList>
    </citation>
    <scope>NUCLEOTIDE SEQUENCE</scope>
    <source>
        <strain evidence="2">CBS 103.79</strain>
    </source>
</reference>
<feature type="compositionally biased region" description="Acidic residues" evidence="1">
    <location>
        <begin position="344"/>
        <end position="370"/>
    </location>
</feature>
<keyword evidence="3" id="KW-1185">Reference proteome</keyword>
<protein>
    <submittedName>
        <fullName evidence="2">Uncharacterized protein</fullName>
    </submittedName>
</protein>
<dbReference type="Proteomes" id="UP001303889">
    <property type="component" value="Unassembled WGS sequence"/>
</dbReference>
<feature type="region of interest" description="Disordered" evidence="1">
    <location>
        <begin position="343"/>
        <end position="381"/>
    </location>
</feature>
<reference evidence="2" key="1">
    <citation type="journal article" date="2023" name="Mol. Phylogenet. Evol.">
        <title>Genome-scale phylogeny and comparative genomics of the fungal order Sordariales.</title>
        <authorList>
            <person name="Hensen N."/>
            <person name="Bonometti L."/>
            <person name="Westerberg I."/>
            <person name="Brannstrom I.O."/>
            <person name="Guillou S."/>
            <person name="Cros-Aarteil S."/>
            <person name="Calhoun S."/>
            <person name="Haridas S."/>
            <person name="Kuo A."/>
            <person name="Mondo S."/>
            <person name="Pangilinan J."/>
            <person name="Riley R."/>
            <person name="LaButti K."/>
            <person name="Andreopoulos B."/>
            <person name="Lipzen A."/>
            <person name="Chen C."/>
            <person name="Yan M."/>
            <person name="Daum C."/>
            <person name="Ng V."/>
            <person name="Clum A."/>
            <person name="Steindorff A."/>
            <person name="Ohm R.A."/>
            <person name="Martin F."/>
            <person name="Silar P."/>
            <person name="Natvig D.O."/>
            <person name="Lalanne C."/>
            <person name="Gautier V."/>
            <person name="Ament-Velasquez S.L."/>
            <person name="Kruys A."/>
            <person name="Hutchinson M.I."/>
            <person name="Powell A.J."/>
            <person name="Barry K."/>
            <person name="Miller A.N."/>
            <person name="Grigoriev I.V."/>
            <person name="Debuchy R."/>
            <person name="Gladieux P."/>
            <person name="Hiltunen Thoren M."/>
            <person name="Johannesson H."/>
        </authorList>
    </citation>
    <scope>NUCLEOTIDE SEQUENCE</scope>
    <source>
        <strain evidence="2">CBS 103.79</strain>
    </source>
</reference>
<name>A0AAN6MCQ4_9PEZI</name>
<evidence type="ECO:0000313" key="3">
    <source>
        <dbReference type="Proteomes" id="UP001303889"/>
    </source>
</evidence>
<evidence type="ECO:0000256" key="1">
    <source>
        <dbReference type="SAM" id="MobiDB-lite"/>
    </source>
</evidence>
<organism evidence="2 3">
    <name type="scientific">Staphylotrichum tortipilum</name>
    <dbReference type="NCBI Taxonomy" id="2831512"/>
    <lineage>
        <taxon>Eukaryota</taxon>
        <taxon>Fungi</taxon>
        <taxon>Dikarya</taxon>
        <taxon>Ascomycota</taxon>
        <taxon>Pezizomycotina</taxon>
        <taxon>Sordariomycetes</taxon>
        <taxon>Sordariomycetidae</taxon>
        <taxon>Sordariales</taxon>
        <taxon>Chaetomiaceae</taxon>
        <taxon>Staphylotrichum</taxon>
    </lineage>
</organism>
<gene>
    <name evidence="2" type="ORF">C8A05DRAFT_38879</name>
</gene>
<sequence>MPLTLPAPAIRITTSRSAHSGLHEAPSTITAAQKNPVGAIRAVDAPPVGALPVGALPVAVGENQKPVVERVLVYPFHGNALNGRLLGKAWDSLTASIIALVSRYFFREVPWRTLDVKTREKLLSWAPKSEFYLQDPETARTIFEGWIWRLLVNRVFLTHDGELWDGFGPFMDKFALEHLHRPSWFGVHTLFGAKQDIREWRALTAKLLQLATGHEYRFEFGLAERDTMINEIDRWTLKADYWFHISPQSWDISFTDPETGRASGFPYLAPPDDRDGYSEGRCIMVAHVSQSVNRMYKFGCPVDHVVRPLLVGEGMIPGRMAHGFYARFPMVVAVHEFQIGTFTNEEEDVDDEEGAVEEAGEKEAGEEEAGEERPGDAGPVQ</sequence>
<accession>A0AAN6MCQ4</accession>
<evidence type="ECO:0000313" key="2">
    <source>
        <dbReference type="EMBL" id="KAK3897563.1"/>
    </source>
</evidence>